<protein>
    <submittedName>
        <fullName evidence="1">Uncharacterized protein</fullName>
    </submittedName>
</protein>
<dbReference type="OrthoDB" id="6434157at2759"/>
<organism evidence="1 2">
    <name type="scientific">Trichonephila inaurata madagascariensis</name>
    <dbReference type="NCBI Taxonomy" id="2747483"/>
    <lineage>
        <taxon>Eukaryota</taxon>
        <taxon>Metazoa</taxon>
        <taxon>Ecdysozoa</taxon>
        <taxon>Arthropoda</taxon>
        <taxon>Chelicerata</taxon>
        <taxon>Arachnida</taxon>
        <taxon>Araneae</taxon>
        <taxon>Araneomorphae</taxon>
        <taxon>Entelegynae</taxon>
        <taxon>Araneoidea</taxon>
        <taxon>Nephilidae</taxon>
        <taxon>Trichonephila</taxon>
        <taxon>Trichonephila inaurata</taxon>
    </lineage>
</organism>
<sequence>MALLRIEKMAKPYLCDLIQKTLNTTYQLILAKTNFPIQGQASFCRVLTEICKCKGDKSLPLSLCCDLLKVRHRFSPYLVASVVAVWKEPFELSDDLSNEEVALFGAVALGTKKFSKYCKLQQKLSYLKFLSESLPDSYNDLWKLTSTLVILSGREKWDWIEENVIDAYIVAHLEIFSSQMLNKQAFDFFCNLYVDIAVLNRSYHSEKVLISYFQKEILNEDDSFIKDSAAIAIIKLSVFQKQKMPASVLKWFEKNQDNPKLAEIEDVFQRRLIYDGSQYLSVQDIVGV</sequence>
<proteinExistence type="predicted"/>
<dbReference type="AlphaFoldDB" id="A0A8X6YVU0"/>
<evidence type="ECO:0000313" key="1">
    <source>
        <dbReference type="EMBL" id="GFY77971.1"/>
    </source>
</evidence>
<comment type="caution">
    <text evidence="1">The sequence shown here is derived from an EMBL/GenBank/DDBJ whole genome shotgun (WGS) entry which is preliminary data.</text>
</comment>
<gene>
    <name evidence="1" type="primary">AVEN_141194_1</name>
    <name evidence="1" type="ORF">TNIN_34941</name>
</gene>
<dbReference type="Proteomes" id="UP000886998">
    <property type="component" value="Unassembled WGS sequence"/>
</dbReference>
<accession>A0A8X6YVU0</accession>
<name>A0A8X6YVU0_9ARAC</name>
<dbReference type="EMBL" id="BMAV01022748">
    <property type="protein sequence ID" value="GFY77971.1"/>
    <property type="molecule type" value="Genomic_DNA"/>
</dbReference>
<keyword evidence="2" id="KW-1185">Reference proteome</keyword>
<evidence type="ECO:0000313" key="2">
    <source>
        <dbReference type="Proteomes" id="UP000886998"/>
    </source>
</evidence>
<reference evidence="1" key="1">
    <citation type="submission" date="2020-08" db="EMBL/GenBank/DDBJ databases">
        <title>Multicomponent nature underlies the extraordinary mechanical properties of spider dragline silk.</title>
        <authorList>
            <person name="Kono N."/>
            <person name="Nakamura H."/>
            <person name="Mori M."/>
            <person name="Yoshida Y."/>
            <person name="Ohtoshi R."/>
            <person name="Malay A.D."/>
            <person name="Moran D.A.P."/>
            <person name="Tomita M."/>
            <person name="Numata K."/>
            <person name="Arakawa K."/>
        </authorList>
    </citation>
    <scope>NUCLEOTIDE SEQUENCE</scope>
</reference>